<reference evidence="8" key="1">
    <citation type="submission" date="2021-01" db="EMBL/GenBank/DDBJ databases">
        <authorList>
            <person name="Corre E."/>
            <person name="Pelletier E."/>
            <person name="Niang G."/>
            <person name="Scheremetjew M."/>
            <person name="Finn R."/>
            <person name="Kale V."/>
            <person name="Holt S."/>
            <person name="Cochrane G."/>
            <person name="Meng A."/>
            <person name="Brown T."/>
            <person name="Cohen L."/>
        </authorList>
    </citation>
    <scope>NUCLEOTIDE SEQUENCE</scope>
    <source>
        <strain evidence="8">SAG 36.94</strain>
    </source>
</reference>
<protein>
    <recommendedName>
        <fullName evidence="9">Sugar phosphate transporter domain-containing protein</fullName>
    </recommendedName>
</protein>
<dbReference type="GO" id="GO:0005789">
    <property type="term" value="C:endoplasmic reticulum membrane"/>
    <property type="evidence" value="ECO:0007669"/>
    <property type="project" value="TreeGrafter"/>
</dbReference>
<accession>A0A7S1TB20</accession>
<feature type="transmembrane region" description="Helical" evidence="7">
    <location>
        <begin position="59"/>
        <end position="78"/>
    </location>
</feature>
<dbReference type="AlphaFoldDB" id="A0A7S1TB20"/>
<keyword evidence="3 7" id="KW-0812">Transmembrane</keyword>
<evidence type="ECO:0000256" key="4">
    <source>
        <dbReference type="ARBA" id="ARBA00022989"/>
    </source>
</evidence>
<dbReference type="PANTHER" id="PTHR10778:SF13">
    <property type="entry name" value="ADENOSINE 3'-PHOSPHO 5'-PHOSPHOSULFATE TRANSPORTER 1"/>
    <property type="match status" value="1"/>
</dbReference>
<evidence type="ECO:0000256" key="5">
    <source>
        <dbReference type="ARBA" id="ARBA00023136"/>
    </source>
</evidence>
<dbReference type="PANTHER" id="PTHR10778">
    <property type="entry name" value="SOLUTE CARRIER FAMILY 35 MEMBER B"/>
    <property type="match status" value="1"/>
</dbReference>
<sequence>MSRGTGEGTGNSKFTLEEEEDEKAGLVMEPRGGDGEEVKEGVPAVPPPRGIAKYLPSPVLAFCATGIIGSLMLYAYLQEKIMSSPYTDPEDPTAPPEYFKVSVFIVMITRICAAVVAGAVLLAQGNREELAPRAPLHKFFAVSCSNVIATTCQYEALKFVNMPTQTLAKCGKMIPVMIWGTFLSKKKYNAVDYCVAALVAIGCTIFLTSGNISSRNSASENSWYGLLLMAGYLGFDGFTSTFQESLFAGYQMTIYNQMLYVNLCSAMVSFITLLVSKKLFEALAFIAKYPRSLLDALLLSTSAVSGQFFITYTIKSFGALAYATIMTIRQFLTVFLSNIVFGHQMTLLQWTGAITVFGALFFKSWYKAYTSGK</sequence>
<dbReference type="Pfam" id="PF08449">
    <property type="entry name" value="UAA"/>
    <property type="match status" value="1"/>
</dbReference>
<evidence type="ECO:0000313" key="8">
    <source>
        <dbReference type="EMBL" id="CAD9231120.1"/>
    </source>
</evidence>
<feature type="region of interest" description="Disordered" evidence="6">
    <location>
        <begin position="1"/>
        <end position="43"/>
    </location>
</feature>
<keyword evidence="2" id="KW-0813">Transport</keyword>
<organism evidence="8">
    <name type="scientific">Compsopogon caeruleus</name>
    <dbReference type="NCBI Taxonomy" id="31354"/>
    <lineage>
        <taxon>Eukaryota</taxon>
        <taxon>Rhodophyta</taxon>
        <taxon>Compsopogonophyceae</taxon>
        <taxon>Compsopogonales</taxon>
        <taxon>Compsopogonaceae</taxon>
        <taxon>Compsopogon</taxon>
    </lineage>
</organism>
<feature type="transmembrane region" description="Helical" evidence="7">
    <location>
        <begin position="296"/>
        <end position="314"/>
    </location>
</feature>
<feature type="transmembrane region" description="Helical" evidence="7">
    <location>
        <begin position="222"/>
        <end position="242"/>
    </location>
</feature>
<gene>
    <name evidence="8" type="ORF">CCAE0312_LOCUS3175</name>
</gene>
<dbReference type="EMBL" id="HBGH01005932">
    <property type="protein sequence ID" value="CAD9231120.1"/>
    <property type="molecule type" value="Transcribed_RNA"/>
</dbReference>
<dbReference type="GO" id="GO:0046964">
    <property type="term" value="F:3'-phosphoadenosine 5'-phosphosulfate transmembrane transporter activity"/>
    <property type="evidence" value="ECO:0007669"/>
    <property type="project" value="TreeGrafter"/>
</dbReference>
<feature type="transmembrane region" description="Helical" evidence="7">
    <location>
        <begin position="190"/>
        <end position="210"/>
    </location>
</feature>
<feature type="transmembrane region" description="Helical" evidence="7">
    <location>
        <begin position="98"/>
        <end position="123"/>
    </location>
</feature>
<keyword evidence="5 7" id="KW-0472">Membrane</keyword>
<proteinExistence type="predicted"/>
<evidence type="ECO:0000256" key="2">
    <source>
        <dbReference type="ARBA" id="ARBA00022448"/>
    </source>
</evidence>
<feature type="transmembrane region" description="Helical" evidence="7">
    <location>
        <begin position="254"/>
        <end position="276"/>
    </location>
</feature>
<evidence type="ECO:0008006" key="9">
    <source>
        <dbReference type="Google" id="ProtNLM"/>
    </source>
</evidence>
<evidence type="ECO:0000256" key="6">
    <source>
        <dbReference type="SAM" id="MobiDB-lite"/>
    </source>
</evidence>
<feature type="compositionally biased region" description="Basic and acidic residues" evidence="6">
    <location>
        <begin position="31"/>
        <end position="40"/>
    </location>
</feature>
<evidence type="ECO:0000256" key="7">
    <source>
        <dbReference type="SAM" id="Phobius"/>
    </source>
</evidence>
<comment type="subcellular location">
    <subcellularLocation>
        <location evidence="1">Membrane</location>
        <topology evidence="1">Multi-pass membrane protein</topology>
    </subcellularLocation>
</comment>
<dbReference type="GO" id="GO:0000139">
    <property type="term" value="C:Golgi membrane"/>
    <property type="evidence" value="ECO:0007669"/>
    <property type="project" value="TreeGrafter"/>
</dbReference>
<evidence type="ECO:0000256" key="1">
    <source>
        <dbReference type="ARBA" id="ARBA00004141"/>
    </source>
</evidence>
<name>A0A7S1TB20_9RHOD</name>
<feature type="transmembrane region" description="Helical" evidence="7">
    <location>
        <begin position="347"/>
        <end position="366"/>
    </location>
</feature>
<evidence type="ECO:0000256" key="3">
    <source>
        <dbReference type="ARBA" id="ARBA00022692"/>
    </source>
</evidence>
<keyword evidence="4 7" id="KW-1133">Transmembrane helix</keyword>
<dbReference type="InterPro" id="IPR013657">
    <property type="entry name" value="SCL35B1-4/HUT1"/>
</dbReference>